<keyword evidence="5" id="KW-1185">Reference proteome</keyword>
<dbReference type="PRINTS" id="PR00455">
    <property type="entry name" value="HTHTETR"/>
</dbReference>
<dbReference type="PROSITE" id="PS50977">
    <property type="entry name" value="HTH_TETR_2"/>
    <property type="match status" value="1"/>
</dbReference>
<feature type="domain" description="HTH tetR-type" evidence="3">
    <location>
        <begin position="40"/>
        <end position="99"/>
    </location>
</feature>
<dbReference type="InterPro" id="IPR050109">
    <property type="entry name" value="HTH-type_TetR-like_transc_reg"/>
</dbReference>
<dbReference type="Pfam" id="PF14246">
    <property type="entry name" value="TetR_C_7"/>
    <property type="match status" value="1"/>
</dbReference>
<sequence length="234" mass="24938">MRFMNISAVLSSPSAPDDRALASGVDAGSPAAVAGDEEYSPRQREVLDAVLRLLVEEGDGFSVAAVARAASCSKETLYKWFGDRDGLLTATVRWQASKVRMPKLPSEGLTRESLSEALSSFAASWLTVISGELSIALNRAAVSHAGSNRSRLGEIVLTNGPVAMARRLEPLFLAGRSAGLLTFDEASEAFRAFFGLVIADTQIRVLLGETGRLDDSEISARAKAATDRFLTLFG</sequence>
<gene>
    <name evidence="4" type="ORF">DFR52_104383</name>
</gene>
<proteinExistence type="predicted"/>
<feature type="DNA-binding region" description="H-T-H motif" evidence="2">
    <location>
        <begin position="62"/>
        <end position="81"/>
    </location>
</feature>
<reference evidence="4 5" key="1">
    <citation type="submission" date="2018-05" db="EMBL/GenBank/DDBJ databases">
        <title>Genomic Encyclopedia of Type Strains, Phase IV (KMG-IV): sequencing the most valuable type-strain genomes for metagenomic binning, comparative biology and taxonomic classification.</title>
        <authorList>
            <person name="Goeker M."/>
        </authorList>
    </citation>
    <scope>NUCLEOTIDE SEQUENCE [LARGE SCALE GENOMIC DNA]</scope>
    <source>
        <strain evidence="4 5">DSM 16791</strain>
    </source>
</reference>
<protein>
    <submittedName>
        <fullName evidence="4">TetR family transcriptional regulator</fullName>
    </submittedName>
</protein>
<evidence type="ECO:0000259" key="3">
    <source>
        <dbReference type="PROSITE" id="PS50977"/>
    </source>
</evidence>
<dbReference type="AlphaFoldDB" id="A0A317PFW0"/>
<dbReference type="PANTHER" id="PTHR30055">
    <property type="entry name" value="HTH-TYPE TRANSCRIPTIONAL REGULATOR RUTR"/>
    <property type="match status" value="1"/>
</dbReference>
<evidence type="ECO:0000256" key="2">
    <source>
        <dbReference type="PROSITE-ProRule" id="PRU00335"/>
    </source>
</evidence>
<dbReference type="Pfam" id="PF00440">
    <property type="entry name" value="TetR_N"/>
    <property type="match status" value="1"/>
</dbReference>
<dbReference type="InterPro" id="IPR001647">
    <property type="entry name" value="HTH_TetR"/>
</dbReference>
<name>A0A317PFW0_9HYPH</name>
<dbReference type="EMBL" id="QGTR01000004">
    <property type="protein sequence ID" value="PWV99091.1"/>
    <property type="molecule type" value="Genomic_DNA"/>
</dbReference>
<comment type="caution">
    <text evidence="4">The sequence shown here is derived from an EMBL/GenBank/DDBJ whole genome shotgun (WGS) entry which is preliminary data.</text>
</comment>
<keyword evidence="1 2" id="KW-0238">DNA-binding</keyword>
<dbReference type="InterPro" id="IPR009057">
    <property type="entry name" value="Homeodomain-like_sf"/>
</dbReference>
<dbReference type="Gene3D" id="1.10.10.60">
    <property type="entry name" value="Homeodomain-like"/>
    <property type="match status" value="1"/>
</dbReference>
<dbReference type="InterPro" id="IPR039536">
    <property type="entry name" value="TetR_C_Proteobacteria"/>
</dbReference>
<dbReference type="Gene3D" id="1.10.357.10">
    <property type="entry name" value="Tetracycline Repressor, domain 2"/>
    <property type="match status" value="1"/>
</dbReference>
<dbReference type="GO" id="GO:0003700">
    <property type="term" value="F:DNA-binding transcription factor activity"/>
    <property type="evidence" value="ECO:0007669"/>
    <property type="project" value="TreeGrafter"/>
</dbReference>
<dbReference type="SUPFAM" id="SSF46689">
    <property type="entry name" value="Homeodomain-like"/>
    <property type="match status" value="1"/>
</dbReference>
<dbReference type="Proteomes" id="UP000246352">
    <property type="component" value="Unassembled WGS sequence"/>
</dbReference>
<evidence type="ECO:0000313" key="5">
    <source>
        <dbReference type="Proteomes" id="UP000246352"/>
    </source>
</evidence>
<evidence type="ECO:0000313" key="4">
    <source>
        <dbReference type="EMBL" id="PWV99091.1"/>
    </source>
</evidence>
<dbReference type="GO" id="GO:0000976">
    <property type="term" value="F:transcription cis-regulatory region binding"/>
    <property type="evidence" value="ECO:0007669"/>
    <property type="project" value="TreeGrafter"/>
</dbReference>
<evidence type="ECO:0000256" key="1">
    <source>
        <dbReference type="ARBA" id="ARBA00023125"/>
    </source>
</evidence>
<dbReference type="PANTHER" id="PTHR30055:SF146">
    <property type="entry name" value="HTH-TYPE TRANSCRIPTIONAL DUAL REGULATOR CECR"/>
    <property type="match status" value="1"/>
</dbReference>
<accession>A0A317PFW0</accession>
<organism evidence="4 5">
    <name type="scientific">Hoeflea marina</name>
    <dbReference type="NCBI Taxonomy" id="274592"/>
    <lineage>
        <taxon>Bacteria</taxon>
        <taxon>Pseudomonadati</taxon>
        <taxon>Pseudomonadota</taxon>
        <taxon>Alphaproteobacteria</taxon>
        <taxon>Hyphomicrobiales</taxon>
        <taxon>Rhizobiaceae</taxon>
        <taxon>Hoeflea</taxon>
    </lineage>
</organism>